<feature type="transmembrane region" description="Helical" evidence="8">
    <location>
        <begin position="868"/>
        <end position="890"/>
    </location>
</feature>
<dbReference type="GO" id="GO:0016020">
    <property type="term" value="C:membrane"/>
    <property type="evidence" value="ECO:0007669"/>
    <property type="project" value="UniProtKB-SubCell"/>
</dbReference>
<dbReference type="InterPro" id="IPR011047">
    <property type="entry name" value="Quinoprotein_ADH-like_sf"/>
</dbReference>
<dbReference type="SUPFAM" id="SSF81324">
    <property type="entry name" value="Voltage-gated potassium channels"/>
    <property type="match status" value="1"/>
</dbReference>
<dbReference type="InterPro" id="IPR015943">
    <property type="entry name" value="WD40/YVTN_repeat-like_dom_sf"/>
</dbReference>
<keyword evidence="2 7" id="KW-0853">WD repeat</keyword>
<evidence type="ECO:0000256" key="6">
    <source>
        <dbReference type="ARBA" id="ARBA00023136"/>
    </source>
</evidence>
<protein>
    <recommendedName>
        <fullName evidence="9">Ion transport domain-containing protein</fullName>
    </recommendedName>
</protein>
<keyword evidence="4" id="KW-0677">Repeat</keyword>
<dbReference type="EMBL" id="MPUH01000055">
    <property type="protein sequence ID" value="OMJ92789.1"/>
    <property type="molecule type" value="Genomic_DNA"/>
</dbReference>
<keyword evidence="11" id="KW-1185">Reference proteome</keyword>
<dbReference type="OrthoDB" id="273771at2759"/>
<feature type="transmembrane region" description="Helical" evidence="8">
    <location>
        <begin position="1012"/>
        <end position="1037"/>
    </location>
</feature>
<keyword evidence="5 8" id="KW-1133">Transmembrane helix</keyword>
<feature type="transmembrane region" description="Helical" evidence="8">
    <location>
        <begin position="897"/>
        <end position="915"/>
    </location>
</feature>
<dbReference type="InterPro" id="IPR001680">
    <property type="entry name" value="WD40_rpt"/>
</dbReference>
<dbReference type="PROSITE" id="PS50082">
    <property type="entry name" value="WD_REPEATS_2"/>
    <property type="match status" value="2"/>
</dbReference>
<evidence type="ECO:0000256" key="4">
    <source>
        <dbReference type="ARBA" id="ARBA00022737"/>
    </source>
</evidence>
<dbReference type="PANTHER" id="PTHR19848:SF8">
    <property type="entry name" value="F-BOX AND WD REPEAT DOMAIN CONTAINING 7"/>
    <property type="match status" value="1"/>
</dbReference>
<dbReference type="PANTHER" id="PTHR19848">
    <property type="entry name" value="WD40 REPEAT PROTEIN"/>
    <property type="match status" value="1"/>
</dbReference>
<accession>A0A1R2CUV1</accession>
<dbReference type="Pfam" id="PF00520">
    <property type="entry name" value="Ion_trans"/>
    <property type="match status" value="1"/>
</dbReference>
<evidence type="ECO:0000313" key="10">
    <source>
        <dbReference type="EMBL" id="OMJ92789.1"/>
    </source>
</evidence>
<feature type="transmembrane region" description="Helical" evidence="8">
    <location>
        <begin position="954"/>
        <end position="975"/>
    </location>
</feature>
<organism evidence="10 11">
    <name type="scientific">Stentor coeruleus</name>
    <dbReference type="NCBI Taxonomy" id="5963"/>
    <lineage>
        <taxon>Eukaryota</taxon>
        <taxon>Sar</taxon>
        <taxon>Alveolata</taxon>
        <taxon>Ciliophora</taxon>
        <taxon>Postciliodesmatophora</taxon>
        <taxon>Heterotrichea</taxon>
        <taxon>Heterotrichida</taxon>
        <taxon>Stentoridae</taxon>
        <taxon>Stentor</taxon>
    </lineage>
</organism>
<dbReference type="Gene3D" id="2.130.10.10">
    <property type="entry name" value="YVTN repeat-like/Quinoprotein amine dehydrogenase"/>
    <property type="match status" value="2"/>
</dbReference>
<dbReference type="Proteomes" id="UP000187209">
    <property type="component" value="Unassembled WGS sequence"/>
</dbReference>
<evidence type="ECO:0000256" key="2">
    <source>
        <dbReference type="ARBA" id="ARBA00022574"/>
    </source>
</evidence>
<dbReference type="Pfam" id="PF00400">
    <property type="entry name" value="WD40"/>
    <property type="match status" value="3"/>
</dbReference>
<dbReference type="GO" id="GO:0005216">
    <property type="term" value="F:monoatomic ion channel activity"/>
    <property type="evidence" value="ECO:0007669"/>
    <property type="project" value="InterPro"/>
</dbReference>
<dbReference type="InterPro" id="IPR036322">
    <property type="entry name" value="WD40_repeat_dom_sf"/>
</dbReference>
<dbReference type="PROSITE" id="PS50294">
    <property type="entry name" value="WD_REPEATS_REGION"/>
    <property type="match status" value="1"/>
</dbReference>
<evidence type="ECO:0000256" key="1">
    <source>
        <dbReference type="ARBA" id="ARBA00004141"/>
    </source>
</evidence>
<keyword evidence="6 8" id="KW-0472">Membrane</keyword>
<feature type="transmembrane region" description="Helical" evidence="8">
    <location>
        <begin position="840"/>
        <end position="862"/>
    </location>
</feature>
<dbReference type="SUPFAM" id="SSF50978">
    <property type="entry name" value="WD40 repeat-like"/>
    <property type="match status" value="1"/>
</dbReference>
<reference evidence="10 11" key="1">
    <citation type="submission" date="2016-11" db="EMBL/GenBank/DDBJ databases">
        <title>The macronuclear genome of Stentor coeruleus: a giant cell with tiny introns.</title>
        <authorList>
            <person name="Slabodnick M."/>
            <person name="Ruby J.G."/>
            <person name="Reiff S.B."/>
            <person name="Swart E.C."/>
            <person name="Gosai S."/>
            <person name="Prabakaran S."/>
            <person name="Witkowska E."/>
            <person name="Larue G.E."/>
            <person name="Fisher S."/>
            <person name="Freeman R.M."/>
            <person name="Gunawardena J."/>
            <person name="Chu W."/>
            <person name="Stover N.A."/>
            <person name="Gregory B.D."/>
            <person name="Nowacki M."/>
            <person name="Derisi J."/>
            <person name="Roy S.W."/>
            <person name="Marshall W.F."/>
            <person name="Sood P."/>
        </authorList>
    </citation>
    <scope>NUCLEOTIDE SEQUENCE [LARGE SCALE GENOMIC DNA]</scope>
    <source>
        <strain evidence="10">WM001</strain>
    </source>
</reference>
<evidence type="ECO:0000259" key="9">
    <source>
        <dbReference type="Pfam" id="PF00520"/>
    </source>
</evidence>
<evidence type="ECO:0000256" key="7">
    <source>
        <dbReference type="PROSITE-ProRule" id="PRU00221"/>
    </source>
</evidence>
<comment type="caution">
    <text evidence="10">The sequence shown here is derived from an EMBL/GenBank/DDBJ whole genome shotgun (WGS) entry which is preliminary data.</text>
</comment>
<dbReference type="SMART" id="SM00320">
    <property type="entry name" value="WD40"/>
    <property type="match status" value="9"/>
</dbReference>
<keyword evidence="3 8" id="KW-0812">Transmembrane</keyword>
<feature type="transmembrane region" description="Helical" evidence="8">
    <location>
        <begin position="921"/>
        <end position="942"/>
    </location>
</feature>
<evidence type="ECO:0000256" key="3">
    <source>
        <dbReference type="ARBA" id="ARBA00022692"/>
    </source>
</evidence>
<comment type="subcellular location">
    <subcellularLocation>
        <location evidence="1">Membrane</location>
        <topology evidence="1">Multi-pass membrane protein</topology>
    </subcellularLocation>
</comment>
<feature type="repeat" description="WD" evidence="7">
    <location>
        <begin position="201"/>
        <end position="242"/>
    </location>
</feature>
<gene>
    <name evidence="10" type="ORF">SteCoe_4425</name>
</gene>
<feature type="domain" description="Ion transport" evidence="9">
    <location>
        <begin position="839"/>
        <end position="1044"/>
    </location>
</feature>
<evidence type="ECO:0000313" key="11">
    <source>
        <dbReference type="Proteomes" id="UP000187209"/>
    </source>
</evidence>
<evidence type="ECO:0000256" key="8">
    <source>
        <dbReference type="SAM" id="Phobius"/>
    </source>
</evidence>
<dbReference type="AlphaFoldDB" id="A0A1R2CUV1"/>
<sequence>MNEEPCKASEVAPEINATDDFCSVITELEKMTPIEIIPFSFALNLSLSSDRQTITFNTENGIAICSKAKNEVIKSVRITENRISSFAYSEIKSLYYIGDQKGNLHFICSQNLKITKSLELYKTRIQCLVISPDSQSLFSCSTTSEVKMIDLKTLSIIPLYSHNSKPVWCLDITKNGEFLATGGTEYLIFYSITENKIITTLNIGEDSLSCLKFSPDGNHVVTGDDKGNVKIWKVGTYDVIAYAGHNSCVKNVIFGNNCVISGGDDKVIKIWPSNPDLRPIIINTKSGVSDMILDNDVLYVSVMNLITYMKMPNFNTQYVLKKHSDQINQILYSSKRNAIFSISSMESEICMWSTEDFSFITSLQNDGNTLFLCLSADQRYIYVSLDKKIVRRWQIEGEFLSEVFFTSEYFSNSIACTKDNNYVVSIDSTCRCVIRKTLDASVVWTFSNHKLGGLLVEVTHLSNLLITVGSDNTIHIYSINDGKKIGKIEWPDKEASRVRISPDDRLLALSTIYEKVYIWNIEQRSCIYTFTITECRCSDIAFTQDNKYFLIINCENESSQLLFYTLEGFCLMSTMTISNMCLSFQLINMEKYIAFADGSQIYIQENPLKSESLYISSPYKAYPIEFCKYVSDISKGFNTPYQSEMNKYTIFPYYMNILHFYAYFNLTEHLQQALESCNSTIITRSGLEIMSISLQKGLFDNIKIILKYILKNLEYNPYIACFIENSFIELTKESCAELDNFYHAIFFRSSEKSLPKIGETQDLLYKSQYFEVNPLLMLIEKNTESHTIAFYQSALQIYCEIGSTQSINYLESLVSTGNKEIFRSKLVEYILKDKWRQVKWFAYGYALLYLSYLIFLILYVLFDSIENKTILIVINAILVFYEFYQFVLTYKTYLRDVWNLLDVIRLIIFIVYFSLQKPSRIILFFLNLISWARGVTYFRVFTGTRYMVSLLTQVSVDIFAFLVILFYFTVAFTFMNLSLTGSKDDYESFYTIQNTYLLNFGSFIINENDGSWEWLCFVISSMINFLVMVNLLISIIGDTYDKVQSFRDIADRKEMAEMVLEIEYLMIWKRNMGVKKYLHLVTSDNNDDMEDAWQGKVRELQTRMMNIETALKVQSEGIEIKFSELKSDLAEIKEIVSRDNRV</sequence>
<proteinExistence type="predicted"/>
<name>A0A1R2CUV1_9CILI</name>
<feature type="repeat" description="WD" evidence="7">
    <location>
        <begin position="242"/>
        <end position="271"/>
    </location>
</feature>
<evidence type="ECO:0000256" key="5">
    <source>
        <dbReference type="ARBA" id="ARBA00022989"/>
    </source>
</evidence>
<dbReference type="SUPFAM" id="SSF50998">
    <property type="entry name" value="Quinoprotein alcohol dehydrogenase-like"/>
    <property type="match status" value="1"/>
</dbReference>
<dbReference type="InterPro" id="IPR005821">
    <property type="entry name" value="Ion_trans_dom"/>
</dbReference>